<gene>
    <name evidence="1" type="ORF">FB567DRAFT_207583</name>
</gene>
<proteinExistence type="predicted"/>
<dbReference type="Proteomes" id="UP000813461">
    <property type="component" value="Unassembled WGS sequence"/>
</dbReference>
<evidence type="ECO:0000313" key="1">
    <source>
        <dbReference type="EMBL" id="KAH7071632.1"/>
    </source>
</evidence>
<dbReference type="AlphaFoldDB" id="A0A8K0QW22"/>
<organism evidence="1 2">
    <name type="scientific">Paraphoma chrysanthemicola</name>
    <dbReference type="NCBI Taxonomy" id="798071"/>
    <lineage>
        <taxon>Eukaryota</taxon>
        <taxon>Fungi</taxon>
        <taxon>Dikarya</taxon>
        <taxon>Ascomycota</taxon>
        <taxon>Pezizomycotina</taxon>
        <taxon>Dothideomycetes</taxon>
        <taxon>Pleosporomycetidae</taxon>
        <taxon>Pleosporales</taxon>
        <taxon>Pleosporineae</taxon>
        <taxon>Phaeosphaeriaceae</taxon>
        <taxon>Paraphoma</taxon>
    </lineage>
</organism>
<name>A0A8K0QW22_9PLEO</name>
<dbReference type="EMBL" id="JAGMVJ010000024">
    <property type="protein sequence ID" value="KAH7071632.1"/>
    <property type="molecule type" value="Genomic_DNA"/>
</dbReference>
<evidence type="ECO:0000313" key="2">
    <source>
        <dbReference type="Proteomes" id="UP000813461"/>
    </source>
</evidence>
<keyword evidence="2" id="KW-1185">Reference proteome</keyword>
<reference evidence="1" key="1">
    <citation type="journal article" date="2021" name="Nat. Commun.">
        <title>Genetic determinants of endophytism in the Arabidopsis root mycobiome.</title>
        <authorList>
            <person name="Mesny F."/>
            <person name="Miyauchi S."/>
            <person name="Thiergart T."/>
            <person name="Pickel B."/>
            <person name="Atanasova L."/>
            <person name="Karlsson M."/>
            <person name="Huettel B."/>
            <person name="Barry K.W."/>
            <person name="Haridas S."/>
            <person name="Chen C."/>
            <person name="Bauer D."/>
            <person name="Andreopoulos W."/>
            <person name="Pangilinan J."/>
            <person name="LaButti K."/>
            <person name="Riley R."/>
            <person name="Lipzen A."/>
            <person name="Clum A."/>
            <person name="Drula E."/>
            <person name="Henrissat B."/>
            <person name="Kohler A."/>
            <person name="Grigoriev I.V."/>
            <person name="Martin F.M."/>
            <person name="Hacquard S."/>
        </authorList>
    </citation>
    <scope>NUCLEOTIDE SEQUENCE</scope>
    <source>
        <strain evidence="1">MPI-SDFR-AT-0120</strain>
    </source>
</reference>
<comment type="caution">
    <text evidence="1">The sequence shown here is derived from an EMBL/GenBank/DDBJ whole genome shotgun (WGS) entry which is preliminary data.</text>
</comment>
<sequence length="215" mass="23955">MQPQVWIASTCMPLQASSKCFAYLNMMIARIHQAVPQYIQVMWSSCEYVQTSRIGIHLSAYSVITPSVVHYCPSALYIAILARIPLRGTSSYFIIHAAKWWRVVHVVPQGSMHHLYTGFRLTVPIIPSQVAISARGTTSTAQQRGAKQDGGEFRLVCSTKSCAHVQITRGPIDACLEISGTWSWELLYFVSETRDGINRSTDLPSRIEIVHPCSG</sequence>
<accession>A0A8K0QW22</accession>
<protein>
    <submittedName>
        <fullName evidence="1">Uncharacterized protein</fullName>
    </submittedName>
</protein>